<dbReference type="PROSITE" id="PS00463">
    <property type="entry name" value="ZN2_CY6_FUNGAL_1"/>
    <property type="match status" value="1"/>
</dbReference>
<organism evidence="4 5">
    <name type="scientific">Phialocephala subalpina</name>
    <dbReference type="NCBI Taxonomy" id="576137"/>
    <lineage>
        <taxon>Eukaryota</taxon>
        <taxon>Fungi</taxon>
        <taxon>Dikarya</taxon>
        <taxon>Ascomycota</taxon>
        <taxon>Pezizomycotina</taxon>
        <taxon>Leotiomycetes</taxon>
        <taxon>Helotiales</taxon>
        <taxon>Mollisiaceae</taxon>
        <taxon>Phialocephala</taxon>
        <taxon>Phialocephala fortinii species complex</taxon>
    </lineage>
</organism>
<dbReference type="Proteomes" id="UP000184330">
    <property type="component" value="Unassembled WGS sequence"/>
</dbReference>
<dbReference type="GO" id="GO:0008270">
    <property type="term" value="F:zinc ion binding"/>
    <property type="evidence" value="ECO:0007669"/>
    <property type="project" value="InterPro"/>
</dbReference>
<protein>
    <recommendedName>
        <fullName evidence="3">Zn(2)-C6 fungal-type domain-containing protein</fullName>
    </recommendedName>
</protein>
<dbReference type="CDD" id="cd00067">
    <property type="entry name" value="GAL4"/>
    <property type="match status" value="1"/>
</dbReference>
<reference evidence="4 5" key="1">
    <citation type="submission" date="2016-03" db="EMBL/GenBank/DDBJ databases">
        <authorList>
            <person name="Ploux O."/>
        </authorList>
    </citation>
    <scope>NUCLEOTIDE SEQUENCE [LARGE SCALE GENOMIC DNA]</scope>
    <source>
        <strain evidence="4 5">UAMH 11012</strain>
    </source>
</reference>
<dbReference type="OrthoDB" id="415825at2759"/>
<feature type="domain" description="Zn(2)-C6 fungal-type" evidence="3">
    <location>
        <begin position="28"/>
        <end position="61"/>
    </location>
</feature>
<dbReference type="SUPFAM" id="SSF57701">
    <property type="entry name" value="Zn2/Cys6 DNA-binding domain"/>
    <property type="match status" value="1"/>
</dbReference>
<name>A0A1L7XHV9_9HELO</name>
<dbReference type="Pfam" id="PF11951">
    <property type="entry name" value="Fungal_trans_2"/>
    <property type="match status" value="1"/>
</dbReference>
<evidence type="ECO:0000313" key="5">
    <source>
        <dbReference type="Proteomes" id="UP000184330"/>
    </source>
</evidence>
<accession>A0A1L7XHV9</accession>
<dbReference type="GO" id="GO:0000981">
    <property type="term" value="F:DNA-binding transcription factor activity, RNA polymerase II-specific"/>
    <property type="evidence" value="ECO:0007669"/>
    <property type="project" value="InterPro"/>
</dbReference>
<feature type="compositionally biased region" description="Basic and acidic residues" evidence="2">
    <location>
        <begin position="7"/>
        <end position="21"/>
    </location>
</feature>
<dbReference type="Pfam" id="PF00172">
    <property type="entry name" value="Zn_clus"/>
    <property type="match status" value="1"/>
</dbReference>
<dbReference type="STRING" id="576137.A0A1L7XHV9"/>
<dbReference type="SMART" id="SM00066">
    <property type="entry name" value="GAL4"/>
    <property type="match status" value="1"/>
</dbReference>
<dbReference type="InterPro" id="IPR021858">
    <property type="entry name" value="Fun_TF"/>
</dbReference>
<dbReference type="EMBL" id="FJOG01000027">
    <property type="protein sequence ID" value="CZR64612.1"/>
    <property type="molecule type" value="Genomic_DNA"/>
</dbReference>
<feature type="region of interest" description="Disordered" evidence="2">
    <location>
        <begin position="1"/>
        <end position="28"/>
    </location>
</feature>
<evidence type="ECO:0000259" key="3">
    <source>
        <dbReference type="PROSITE" id="PS50048"/>
    </source>
</evidence>
<dbReference type="InterPro" id="IPR001138">
    <property type="entry name" value="Zn2Cys6_DnaBD"/>
</dbReference>
<gene>
    <name evidence="4" type="ORF">PAC_14510</name>
</gene>
<keyword evidence="5" id="KW-1185">Reference proteome</keyword>
<dbReference type="InterPro" id="IPR036864">
    <property type="entry name" value="Zn2-C6_fun-type_DNA-bd_sf"/>
</dbReference>
<keyword evidence="1" id="KW-0539">Nucleus</keyword>
<dbReference type="Gene3D" id="4.10.240.10">
    <property type="entry name" value="Zn(2)-C6 fungal-type DNA-binding domain"/>
    <property type="match status" value="1"/>
</dbReference>
<dbReference type="PANTHER" id="PTHR37540">
    <property type="entry name" value="TRANSCRIPTION FACTOR (ACR-2), PUTATIVE-RELATED-RELATED"/>
    <property type="match status" value="1"/>
</dbReference>
<dbReference type="PROSITE" id="PS50048">
    <property type="entry name" value="ZN2_CY6_FUNGAL_2"/>
    <property type="match status" value="1"/>
</dbReference>
<evidence type="ECO:0000256" key="2">
    <source>
        <dbReference type="SAM" id="MobiDB-lite"/>
    </source>
</evidence>
<dbReference type="AlphaFoldDB" id="A0A1L7XHV9"/>
<evidence type="ECO:0000256" key="1">
    <source>
        <dbReference type="ARBA" id="ARBA00023242"/>
    </source>
</evidence>
<proteinExistence type="predicted"/>
<dbReference type="PANTHER" id="PTHR37540:SF9">
    <property type="entry name" value="ZN(2)-C6 FUNGAL-TYPE DOMAIN-CONTAINING PROTEIN"/>
    <property type="match status" value="1"/>
</dbReference>
<evidence type="ECO:0000313" key="4">
    <source>
        <dbReference type="EMBL" id="CZR64612.1"/>
    </source>
</evidence>
<sequence>MVNPDASHAETQKPPKKEVKQRQRASTSCTECRKRKQKCNQAKERPCNNCSRRYPPVPCVYEIFKKATKFKEAVIELEVPELKKEDIETGRSKTLALATLHEENEPRGNAPFYGTRHPSLPLPTRTSSSVSWHQGYQELSKDPKPLDSGPILVHAAHVWDISPAFRIGRYFAYPELVRQQYEYSDIPSGGVAIEPLVSLPVEPSRRNAELFHFFIQRLAPFMCSTDGNDAPATFLDQWLRFMTQSPIAINIALLTASYFQATSRQIQVENSIDAMTAKGRLINLINTHIVTSSKGVNEEAIAAVMSLAYNELVYSDEKSTLAHMRGLREMVRTRGGIHNITFPLLRKLLLRTDFQVALTFERPLFLHTDEFSHPLQPLTTYPLHLDCPFLLSPHRFVDNLHIHNIAPETAQILDDARWLTTSILHLSTTQYGPDPSSPEHQKFLATAQWIYSRLSSPSPPLTSSPSNPFQAAIHQTLLTTTLTLLTSLLSRQPLSQSLTPALLMTIWQNMWIVPLPVWKRSPGLFFFVLLIVNPGARERVEGRFLKGMLAATAITIGTSRMDGKGGGDGWEVLRGIVGSVLGVQRWLGGGGGGVGEMRAEEVRSEDI</sequence>